<accession>A0A699HXU4</accession>
<organism evidence="3">
    <name type="scientific">Tanacetum cinerariifolium</name>
    <name type="common">Dalmatian daisy</name>
    <name type="synonym">Chrysanthemum cinerariifolium</name>
    <dbReference type="NCBI Taxonomy" id="118510"/>
    <lineage>
        <taxon>Eukaryota</taxon>
        <taxon>Viridiplantae</taxon>
        <taxon>Streptophyta</taxon>
        <taxon>Embryophyta</taxon>
        <taxon>Tracheophyta</taxon>
        <taxon>Spermatophyta</taxon>
        <taxon>Magnoliopsida</taxon>
        <taxon>eudicotyledons</taxon>
        <taxon>Gunneridae</taxon>
        <taxon>Pentapetalae</taxon>
        <taxon>asterids</taxon>
        <taxon>campanulids</taxon>
        <taxon>Asterales</taxon>
        <taxon>Asteraceae</taxon>
        <taxon>Asteroideae</taxon>
        <taxon>Anthemideae</taxon>
        <taxon>Anthemidinae</taxon>
        <taxon>Tanacetum</taxon>
    </lineage>
</organism>
<dbReference type="Pfam" id="PF22936">
    <property type="entry name" value="Pol_BBD"/>
    <property type="match status" value="1"/>
</dbReference>
<gene>
    <name evidence="3" type="ORF">Tci_462860</name>
</gene>
<evidence type="ECO:0000256" key="1">
    <source>
        <dbReference type="SAM" id="MobiDB-lite"/>
    </source>
</evidence>
<sequence>DIRMGQIIGRDTEREGLYYVDEGYRRNDNKKKWVTRDDKSHFKYEKCGMSRHTKEQCFRIVGYPDCWTDGNKKGTKNAKTEKEKVPTTNTSSINKENTSDGWRSDGGFGGLGTARNKRIEGDFSIEECTPSVNGSAHMAQSSFKKPSGPWIFDCEATDTMTYEVSDLTKISKPRKTHIQATNRERMDLKTGGTIEVSPSIKLPNCLYVPSLSHKLLSISHVTKELNCSILMHPTYCLLQDIRLGRIIGRDTKREGLYYIDEVTTSRTVMLAHGTSEREAWLWHRRLGQGEEQCDTLDWLRHTLEKSCPNPNTTSAEAQEHSSPNISATEDIVPNLISEEHEEPTLTEVEEPTLTEVPEKYVLLARSNRRISPKRYTLEKTSRSSKYPIANMARGNLSKEAKAFFASLYSEEAPSNVEQALKNAMDVEMDALMRNRTWDKCIFP</sequence>
<name>A0A699HXU4_TANCI</name>
<dbReference type="InterPro" id="IPR054722">
    <property type="entry name" value="PolX-like_BBD"/>
</dbReference>
<dbReference type="AlphaFoldDB" id="A0A699HXU4"/>
<feature type="non-terminal residue" evidence="3">
    <location>
        <position position="1"/>
    </location>
</feature>
<protein>
    <submittedName>
        <fullName evidence="3">Putative ribonuclease H-like domain-containing protein</fullName>
    </submittedName>
</protein>
<evidence type="ECO:0000259" key="2">
    <source>
        <dbReference type="Pfam" id="PF22936"/>
    </source>
</evidence>
<feature type="domain" description="Retrovirus-related Pol polyprotein from transposon TNT 1-94-like beta-barrel" evidence="2">
    <location>
        <begin position="150"/>
        <end position="223"/>
    </location>
</feature>
<proteinExistence type="predicted"/>
<feature type="compositionally biased region" description="Polar residues" evidence="1">
    <location>
        <begin position="86"/>
        <end position="101"/>
    </location>
</feature>
<evidence type="ECO:0000313" key="3">
    <source>
        <dbReference type="EMBL" id="GEY90886.1"/>
    </source>
</evidence>
<comment type="caution">
    <text evidence="3">The sequence shown here is derived from an EMBL/GenBank/DDBJ whole genome shotgun (WGS) entry which is preliminary data.</text>
</comment>
<reference evidence="3" key="1">
    <citation type="journal article" date="2019" name="Sci. Rep.">
        <title>Draft genome of Tanacetum cinerariifolium, the natural source of mosquito coil.</title>
        <authorList>
            <person name="Yamashiro T."/>
            <person name="Shiraishi A."/>
            <person name="Satake H."/>
            <person name="Nakayama K."/>
        </authorList>
    </citation>
    <scope>NUCLEOTIDE SEQUENCE</scope>
</reference>
<feature type="region of interest" description="Disordered" evidence="1">
    <location>
        <begin position="72"/>
        <end position="113"/>
    </location>
</feature>
<dbReference type="EMBL" id="BKCJ010221410">
    <property type="protein sequence ID" value="GEY90886.1"/>
    <property type="molecule type" value="Genomic_DNA"/>
</dbReference>